<feature type="domain" description="F-box" evidence="1">
    <location>
        <begin position="404"/>
        <end position="454"/>
    </location>
</feature>
<gene>
    <name evidence="2" type="primary">A04p030360.1_BraROA</name>
    <name evidence="2" type="ORF">IGI04_016460</name>
</gene>
<dbReference type="Pfam" id="PF00646">
    <property type="entry name" value="F-box"/>
    <property type="match status" value="2"/>
</dbReference>
<dbReference type="PANTHER" id="PTHR31111">
    <property type="entry name" value="BNAA05G37150D PROTEIN-RELATED"/>
    <property type="match status" value="1"/>
</dbReference>
<evidence type="ECO:0000313" key="2">
    <source>
        <dbReference type="EMBL" id="KAG5401853.1"/>
    </source>
</evidence>
<dbReference type="CDD" id="cd22157">
    <property type="entry name" value="F-box_AtFBW1-like"/>
    <property type="match status" value="1"/>
</dbReference>
<sequence length="1020" mass="117401">MTRRHRNSLPVPDDLAMEIFTRLPSKAMARCRCACKLWSSMLRRQDFTELFLTKSCARPQLLFVREDYSVREIVFITSPQPENPEENSYVVATNHLARFPRSNGFYGCTNGFFCYGADWFFKRLKLPVICNPSTGQSLTMPRLISKKRYGVQSYLGYEPMEKEFKLLSMNSSRNGERISVEHQVLTLGTKNLSWRLVECCVPHGPSTKWICISGVLYYAASADGSSVNSMVLCFDLRSEEFSSVKFGKAMPDSTTTMVNYNGKLGLLMSGDSHYVTRSSTSFKLWVLLDAAQHEWSNHVYVLPPSWEDVVSETMYIAGMVGTKEIVFSPSYQRVPYYVIYFNVERKTITKVGIQGLEAFQGTSFKTYLNYVENFSLMSFLFLLHRPKRHSAMSRRVTRSTTRLDRNSLTLPVEVVIEIFLRLPLKSIATCRCVCKLWSSVLRSQDFTDSFLTKSCSHPQLLFACSDYRHEIHFLSSPQPENPEDNSHVVAANHLARFPTSYGLFGCTNGFFCYGANQGKNKAVIVTVVCNPSTGQSLTLPRLNSKERYRVENYLGYDPVAKVFKVLSVFDGKEHHVLTLGTKKLSWRLVECSIPHYSSRKGICISGVLYYIAAEPRSSTGESMVVCFDLGTEKFSFVNLSRLKRALPQSTTLVNYNDRLGLLMASEDTSYVFRTCKRFKLWVLRDAAKHEWSKHVYVLPPLWKDVVVDRMCIAGMVGVNEIVLAPWFQYVPSYVIYYNVESKTIRKVGIQGMEALQGRRLNTYLNYVENYSFGVFLFFFFSLASSFKNLPLVEDSTRNLELHSLSVLSIRQNFVRDHREKAIKLLCIYDMPSAQALNRVFMLHKNTMRICFASDLRRLRIMILSAPALQKEKEYYTKSSIYSMAIKLLCIYDMPSAQALNRVFMLHKNTMRICFASDLRRLRIMILSAPALQKEKEYYTKSSIYSMAIKLLCIYDMPSAQALNRVFMLHKNTNLRRLRIMILSAPALQKEKEKRQFFERFTLDVLFLTFFSDNFCENLML</sequence>
<dbReference type="Gene3D" id="1.20.1280.50">
    <property type="match status" value="2"/>
</dbReference>
<dbReference type="PROSITE" id="PS50181">
    <property type="entry name" value="FBOX"/>
    <property type="match status" value="1"/>
</dbReference>
<dbReference type="InterPro" id="IPR013187">
    <property type="entry name" value="F-box-assoc_dom_typ3"/>
</dbReference>
<keyword evidence="3" id="KW-1185">Reference proteome</keyword>
<dbReference type="Proteomes" id="UP000823674">
    <property type="component" value="Chromosome A04"/>
</dbReference>
<accession>A0ABQ7MT11</accession>
<reference evidence="2 3" key="1">
    <citation type="submission" date="2021-03" db="EMBL/GenBank/DDBJ databases">
        <authorList>
            <person name="King G.J."/>
            <person name="Bancroft I."/>
            <person name="Baten A."/>
            <person name="Bloomfield J."/>
            <person name="Borpatragohain P."/>
            <person name="He Z."/>
            <person name="Irish N."/>
            <person name="Irwin J."/>
            <person name="Liu K."/>
            <person name="Mauleon R.P."/>
            <person name="Moore J."/>
            <person name="Morris R."/>
            <person name="Ostergaard L."/>
            <person name="Wang B."/>
            <person name="Wells R."/>
        </authorList>
    </citation>
    <scope>NUCLEOTIDE SEQUENCE [LARGE SCALE GENOMIC DNA]</scope>
    <source>
        <strain evidence="2">R-o-18</strain>
        <tissue evidence="2">Leaf</tissue>
    </source>
</reference>
<evidence type="ECO:0000313" key="3">
    <source>
        <dbReference type="Proteomes" id="UP000823674"/>
    </source>
</evidence>
<dbReference type="EMBL" id="JADBGQ010000004">
    <property type="protein sequence ID" value="KAG5401853.1"/>
    <property type="molecule type" value="Genomic_DNA"/>
</dbReference>
<organism evidence="2 3">
    <name type="scientific">Brassica rapa subsp. trilocularis</name>
    <dbReference type="NCBI Taxonomy" id="1813537"/>
    <lineage>
        <taxon>Eukaryota</taxon>
        <taxon>Viridiplantae</taxon>
        <taxon>Streptophyta</taxon>
        <taxon>Embryophyta</taxon>
        <taxon>Tracheophyta</taxon>
        <taxon>Spermatophyta</taxon>
        <taxon>Magnoliopsida</taxon>
        <taxon>eudicotyledons</taxon>
        <taxon>Gunneridae</taxon>
        <taxon>Pentapetalae</taxon>
        <taxon>rosids</taxon>
        <taxon>malvids</taxon>
        <taxon>Brassicales</taxon>
        <taxon>Brassicaceae</taxon>
        <taxon>Brassiceae</taxon>
        <taxon>Brassica</taxon>
    </lineage>
</organism>
<dbReference type="NCBIfam" id="TIGR01640">
    <property type="entry name" value="F_box_assoc_1"/>
    <property type="match status" value="2"/>
</dbReference>
<proteinExistence type="predicted"/>
<protein>
    <recommendedName>
        <fullName evidence="1">F-box domain-containing protein</fullName>
    </recommendedName>
</protein>
<dbReference type="InterPro" id="IPR036047">
    <property type="entry name" value="F-box-like_dom_sf"/>
</dbReference>
<dbReference type="SUPFAM" id="SSF81383">
    <property type="entry name" value="F-box domain"/>
    <property type="match status" value="2"/>
</dbReference>
<name>A0ABQ7MT11_BRACM</name>
<dbReference type="Pfam" id="PF08268">
    <property type="entry name" value="FBA_3"/>
    <property type="match status" value="2"/>
</dbReference>
<dbReference type="InterPro" id="IPR001810">
    <property type="entry name" value="F-box_dom"/>
</dbReference>
<dbReference type="PANTHER" id="PTHR31111:SF90">
    <property type="entry name" value="F-BOX DOMAIN-CONTAINING PROTEIN"/>
    <property type="match status" value="1"/>
</dbReference>
<comment type="caution">
    <text evidence="2">The sequence shown here is derived from an EMBL/GenBank/DDBJ whole genome shotgun (WGS) entry which is preliminary data.</text>
</comment>
<dbReference type="InterPro" id="IPR017451">
    <property type="entry name" value="F-box-assoc_interact_dom"/>
</dbReference>
<evidence type="ECO:0000259" key="1">
    <source>
        <dbReference type="PROSITE" id="PS50181"/>
    </source>
</evidence>
<dbReference type="SMART" id="SM00256">
    <property type="entry name" value="FBOX"/>
    <property type="match status" value="2"/>
</dbReference>